<dbReference type="SUPFAM" id="SSF47473">
    <property type="entry name" value="EF-hand"/>
    <property type="match status" value="1"/>
</dbReference>
<evidence type="ECO:0000256" key="3">
    <source>
        <dbReference type="ARBA" id="ARBA00022837"/>
    </source>
</evidence>
<evidence type="ECO:0000313" key="9">
    <source>
        <dbReference type="EMBL" id="KAL3869570.1"/>
    </source>
</evidence>
<dbReference type="SMART" id="SM00702">
    <property type="entry name" value="P4Hc"/>
    <property type="match status" value="1"/>
</dbReference>
<keyword evidence="10" id="KW-1185">Reference proteome</keyword>
<keyword evidence="6" id="KW-0560">Oxidoreductase</keyword>
<evidence type="ECO:0000259" key="8">
    <source>
        <dbReference type="PROSITE" id="PS51471"/>
    </source>
</evidence>
<keyword evidence="2" id="KW-0479">Metal-binding</keyword>
<dbReference type="GO" id="GO:0051213">
    <property type="term" value="F:dioxygenase activity"/>
    <property type="evidence" value="ECO:0007669"/>
    <property type="project" value="UniProtKB-KW"/>
</dbReference>
<reference evidence="9 10" key="1">
    <citation type="submission" date="2024-11" db="EMBL/GenBank/DDBJ databases">
        <title>Chromosome-level genome assembly of the freshwater bivalve Anodonta woodiana.</title>
        <authorList>
            <person name="Chen X."/>
        </authorList>
    </citation>
    <scope>NUCLEOTIDE SEQUENCE [LARGE SCALE GENOMIC DNA]</scope>
    <source>
        <strain evidence="9">MN2024</strain>
        <tissue evidence="9">Gills</tissue>
    </source>
</reference>
<comment type="caution">
    <text evidence="9">The sequence shown here is derived from an EMBL/GenBank/DDBJ whole genome shotgun (WGS) entry which is preliminary data.</text>
</comment>
<evidence type="ECO:0000256" key="4">
    <source>
        <dbReference type="ARBA" id="ARBA00022896"/>
    </source>
</evidence>
<dbReference type="InterPro" id="IPR044862">
    <property type="entry name" value="Pro_4_hyd_alph_FE2OG_OXY"/>
</dbReference>
<keyword evidence="3" id="KW-0106">Calcium</keyword>
<feature type="domain" description="Fe2OG dioxygenase" evidence="8">
    <location>
        <begin position="261"/>
        <end position="407"/>
    </location>
</feature>
<dbReference type="AlphaFoldDB" id="A0ABD3W6P0"/>
<dbReference type="PANTHER" id="PTHR10869:SF246">
    <property type="entry name" value="TRANSMEMBRANE PROLYL 4-HYDROXYLASE"/>
    <property type="match status" value="1"/>
</dbReference>
<comment type="cofactor">
    <cofactor evidence="1">
        <name>L-ascorbate</name>
        <dbReference type="ChEBI" id="CHEBI:38290"/>
    </cofactor>
</comment>
<accession>A0ABD3W6P0</accession>
<keyword evidence="4" id="KW-0847">Vitamin C</keyword>
<dbReference type="Proteomes" id="UP001634394">
    <property type="component" value="Unassembled WGS sequence"/>
</dbReference>
<evidence type="ECO:0000256" key="2">
    <source>
        <dbReference type="ARBA" id="ARBA00022723"/>
    </source>
</evidence>
<dbReference type="Gene3D" id="2.60.120.620">
    <property type="entry name" value="q2cbj1_9rhob like domain"/>
    <property type="match status" value="2"/>
</dbReference>
<dbReference type="PANTHER" id="PTHR10869">
    <property type="entry name" value="PROLYL 4-HYDROXYLASE ALPHA SUBUNIT"/>
    <property type="match status" value="1"/>
</dbReference>
<evidence type="ECO:0000256" key="5">
    <source>
        <dbReference type="ARBA" id="ARBA00022964"/>
    </source>
</evidence>
<protein>
    <recommendedName>
        <fullName evidence="8">Fe2OG dioxygenase domain-containing protein</fullName>
    </recommendedName>
</protein>
<keyword evidence="7" id="KW-0408">Iron</keyword>
<dbReference type="EMBL" id="JBJQND010000008">
    <property type="protein sequence ID" value="KAL3869570.1"/>
    <property type="molecule type" value="Genomic_DNA"/>
</dbReference>
<evidence type="ECO:0000256" key="7">
    <source>
        <dbReference type="ARBA" id="ARBA00023004"/>
    </source>
</evidence>
<gene>
    <name evidence="9" type="ORF">ACJMK2_042238</name>
</gene>
<evidence type="ECO:0000256" key="1">
    <source>
        <dbReference type="ARBA" id="ARBA00001961"/>
    </source>
</evidence>
<evidence type="ECO:0000256" key="6">
    <source>
        <dbReference type="ARBA" id="ARBA00023002"/>
    </source>
</evidence>
<keyword evidence="5" id="KW-0223">Dioxygenase</keyword>
<dbReference type="InterPro" id="IPR006620">
    <property type="entry name" value="Pro_4_hyd_alph"/>
</dbReference>
<dbReference type="PROSITE" id="PS00018">
    <property type="entry name" value="EF_HAND_1"/>
    <property type="match status" value="1"/>
</dbReference>
<proteinExistence type="predicted"/>
<organism evidence="9 10">
    <name type="scientific">Sinanodonta woodiana</name>
    <name type="common">Chinese pond mussel</name>
    <name type="synonym">Anodonta woodiana</name>
    <dbReference type="NCBI Taxonomy" id="1069815"/>
    <lineage>
        <taxon>Eukaryota</taxon>
        <taxon>Metazoa</taxon>
        <taxon>Spiralia</taxon>
        <taxon>Lophotrochozoa</taxon>
        <taxon>Mollusca</taxon>
        <taxon>Bivalvia</taxon>
        <taxon>Autobranchia</taxon>
        <taxon>Heteroconchia</taxon>
        <taxon>Palaeoheterodonta</taxon>
        <taxon>Unionida</taxon>
        <taxon>Unionoidea</taxon>
        <taxon>Unionidae</taxon>
        <taxon>Unioninae</taxon>
        <taxon>Sinanodonta</taxon>
    </lineage>
</organism>
<sequence length="427" mass="49088">MFFGFEEVRALNMTMTLPTHCATIYLLIFFLYCDLCGSDSLLDTKTDEELNGFCQKTDEGESCGSNQVEINLTRLEGGEIGSTQIIKLNGDVEFQLKTVSKKPLILEVPNFLSSAECQHLIELAKIVGMKKSITERTQGPRQAFQLMDRDLDNQINLSEMFETIQNGFDIYLEEEDLKEMYKELNMDPNEDNFVSKEEIQSVSPAQLQQYLYKLVSQHPEKHSRYSHQAWLYPNKHINDNIYRQVQARVSELAGLPLDLVHLSDVQVVNYGVKGHYNAHWDSSDRDHDIPCCETGKPNQGRCESCRYMTILFYLNDVEEGGETAFPVADNETLNIQDILTSRIGHLYKTCKDANLRVTAEKGKAVLWYNHFVDPGTGWMGDMDMYTLHGGCPVFKGEKWIANFWIKTTFNREHDLQRMARIHDIFND</sequence>
<dbReference type="PROSITE" id="PS51471">
    <property type="entry name" value="FE2OG_OXY"/>
    <property type="match status" value="1"/>
</dbReference>
<evidence type="ECO:0000313" key="10">
    <source>
        <dbReference type="Proteomes" id="UP001634394"/>
    </source>
</evidence>
<dbReference type="InterPro" id="IPR018247">
    <property type="entry name" value="EF_Hand_1_Ca_BS"/>
</dbReference>
<dbReference type="InterPro" id="IPR005123">
    <property type="entry name" value="Oxoglu/Fe-dep_dioxygenase_dom"/>
</dbReference>
<name>A0ABD3W6P0_SINWO</name>
<dbReference type="InterPro" id="IPR011992">
    <property type="entry name" value="EF-hand-dom_pair"/>
</dbReference>
<dbReference type="GO" id="GO:0031418">
    <property type="term" value="F:L-ascorbic acid binding"/>
    <property type="evidence" value="ECO:0007669"/>
    <property type="project" value="UniProtKB-KW"/>
</dbReference>
<dbReference type="GO" id="GO:0046872">
    <property type="term" value="F:metal ion binding"/>
    <property type="evidence" value="ECO:0007669"/>
    <property type="project" value="UniProtKB-KW"/>
</dbReference>
<dbReference type="InterPro" id="IPR045054">
    <property type="entry name" value="P4HA-like"/>
</dbReference>
<dbReference type="Pfam" id="PF13640">
    <property type="entry name" value="2OG-FeII_Oxy_3"/>
    <property type="match status" value="1"/>
</dbReference>